<feature type="non-terminal residue" evidence="2">
    <location>
        <position position="365"/>
    </location>
</feature>
<dbReference type="Proteomes" id="UP000799118">
    <property type="component" value="Unassembled WGS sequence"/>
</dbReference>
<feature type="coiled-coil region" evidence="1">
    <location>
        <begin position="35"/>
        <end position="62"/>
    </location>
</feature>
<evidence type="ECO:0000256" key="1">
    <source>
        <dbReference type="SAM" id="Coils"/>
    </source>
</evidence>
<evidence type="ECO:0000313" key="2">
    <source>
        <dbReference type="EMBL" id="KAE9401971.1"/>
    </source>
</evidence>
<proteinExistence type="predicted"/>
<dbReference type="OrthoDB" id="3365698at2759"/>
<keyword evidence="1" id="KW-0175">Coiled coil</keyword>
<sequence>IAPDSSRMAQYLSQSRIEGPIWLEPDDISLLQTRLSEAGTHVEALEKQISELTRQKDAKLVEVASFRNLLSPIRRIPVEILSEILELSCLPNDGNLTADYDIIRYASMVSRGPPAPVLKVVSIQDLLGHSRGIETFLDAPRLQHVSIDDAKILTWLSIRTRYADAMLLHKVNLLHGLTAPLLEDLTLRRIDQDIDGLASDVIGLQDRSVISLSAMTLTLHCRMGYDEEYITQNLLLILATFPAVKSLRIDQDWSHDDDETDDPVYDVDALVKAMIYTKGHPVLLPKLTNFELSIGELPLDMSMELTSIKPMIHSRWWPDRLESEFDNDICRLQKVVLRGPSTRMKISREDFELLGLIVDFEANSN</sequence>
<dbReference type="EMBL" id="ML769440">
    <property type="protein sequence ID" value="KAE9401971.1"/>
    <property type="molecule type" value="Genomic_DNA"/>
</dbReference>
<accession>A0A6A4HVR4</accession>
<evidence type="ECO:0000313" key="3">
    <source>
        <dbReference type="Proteomes" id="UP000799118"/>
    </source>
</evidence>
<keyword evidence="3" id="KW-1185">Reference proteome</keyword>
<organism evidence="2 3">
    <name type="scientific">Gymnopus androsaceus JB14</name>
    <dbReference type="NCBI Taxonomy" id="1447944"/>
    <lineage>
        <taxon>Eukaryota</taxon>
        <taxon>Fungi</taxon>
        <taxon>Dikarya</taxon>
        <taxon>Basidiomycota</taxon>
        <taxon>Agaricomycotina</taxon>
        <taxon>Agaricomycetes</taxon>
        <taxon>Agaricomycetidae</taxon>
        <taxon>Agaricales</taxon>
        <taxon>Marasmiineae</taxon>
        <taxon>Omphalotaceae</taxon>
        <taxon>Gymnopus</taxon>
    </lineage>
</organism>
<name>A0A6A4HVR4_9AGAR</name>
<gene>
    <name evidence="2" type="ORF">BT96DRAFT_918561</name>
</gene>
<dbReference type="AlphaFoldDB" id="A0A6A4HVR4"/>
<evidence type="ECO:0008006" key="4">
    <source>
        <dbReference type="Google" id="ProtNLM"/>
    </source>
</evidence>
<protein>
    <recommendedName>
        <fullName evidence="4">F-box domain-containing protein</fullName>
    </recommendedName>
</protein>
<feature type="non-terminal residue" evidence="2">
    <location>
        <position position="1"/>
    </location>
</feature>
<reference evidence="2" key="1">
    <citation type="journal article" date="2019" name="Environ. Microbiol.">
        <title>Fungal ecological strategies reflected in gene transcription - a case study of two litter decomposers.</title>
        <authorList>
            <person name="Barbi F."/>
            <person name="Kohler A."/>
            <person name="Barry K."/>
            <person name="Baskaran P."/>
            <person name="Daum C."/>
            <person name="Fauchery L."/>
            <person name="Ihrmark K."/>
            <person name="Kuo A."/>
            <person name="LaButti K."/>
            <person name="Lipzen A."/>
            <person name="Morin E."/>
            <person name="Grigoriev I.V."/>
            <person name="Henrissat B."/>
            <person name="Lindahl B."/>
            <person name="Martin F."/>
        </authorList>
    </citation>
    <scope>NUCLEOTIDE SEQUENCE</scope>
    <source>
        <strain evidence="2">JB14</strain>
    </source>
</reference>